<comment type="caution">
    <text evidence="2">The sequence shown here is derived from an EMBL/GenBank/DDBJ whole genome shotgun (WGS) entry which is preliminary data.</text>
</comment>
<feature type="transmembrane region" description="Helical" evidence="1">
    <location>
        <begin position="28"/>
        <end position="46"/>
    </location>
</feature>
<sequence>MPPLYDGLVSTHPAQPANTGIGTDVKTFATAVLLTFGAGMLGMVGWGLLGSGFGFFLGLVAAGFGIYWWHSLHGSVISSTLPVRSVVLLFVVDALLMGALLLMVG</sequence>
<proteinExistence type="predicted"/>
<accession>A0ABP6Y9D7</accession>
<feature type="transmembrane region" description="Helical" evidence="1">
    <location>
        <begin position="82"/>
        <end position="104"/>
    </location>
</feature>
<feature type="transmembrane region" description="Helical" evidence="1">
    <location>
        <begin position="53"/>
        <end position="70"/>
    </location>
</feature>
<keyword evidence="1" id="KW-0812">Transmembrane</keyword>
<keyword evidence="1" id="KW-1133">Transmembrane helix</keyword>
<protein>
    <submittedName>
        <fullName evidence="2">Uncharacterized protein</fullName>
    </submittedName>
</protein>
<organism evidence="2 3">
    <name type="scientific">Amycolatopsis ultiminotia</name>
    <dbReference type="NCBI Taxonomy" id="543629"/>
    <lineage>
        <taxon>Bacteria</taxon>
        <taxon>Bacillati</taxon>
        <taxon>Actinomycetota</taxon>
        <taxon>Actinomycetes</taxon>
        <taxon>Pseudonocardiales</taxon>
        <taxon>Pseudonocardiaceae</taxon>
        <taxon>Amycolatopsis</taxon>
    </lineage>
</organism>
<dbReference type="Proteomes" id="UP001500689">
    <property type="component" value="Unassembled WGS sequence"/>
</dbReference>
<name>A0ABP6Y9D7_9PSEU</name>
<keyword evidence="3" id="KW-1185">Reference proteome</keyword>
<reference evidence="3" key="1">
    <citation type="journal article" date="2019" name="Int. J. Syst. Evol. Microbiol.">
        <title>The Global Catalogue of Microorganisms (GCM) 10K type strain sequencing project: providing services to taxonomists for standard genome sequencing and annotation.</title>
        <authorList>
            <consortium name="The Broad Institute Genomics Platform"/>
            <consortium name="The Broad Institute Genome Sequencing Center for Infectious Disease"/>
            <person name="Wu L."/>
            <person name="Ma J."/>
        </authorList>
    </citation>
    <scope>NUCLEOTIDE SEQUENCE [LARGE SCALE GENOMIC DNA]</scope>
    <source>
        <strain evidence="3">JCM 16898</strain>
    </source>
</reference>
<evidence type="ECO:0000313" key="2">
    <source>
        <dbReference type="EMBL" id="GAA3578656.1"/>
    </source>
</evidence>
<evidence type="ECO:0000256" key="1">
    <source>
        <dbReference type="SAM" id="Phobius"/>
    </source>
</evidence>
<dbReference type="EMBL" id="BAAAZN010000023">
    <property type="protein sequence ID" value="GAA3578656.1"/>
    <property type="molecule type" value="Genomic_DNA"/>
</dbReference>
<gene>
    <name evidence="2" type="ORF">GCM10022222_74230</name>
</gene>
<keyword evidence="1" id="KW-0472">Membrane</keyword>
<evidence type="ECO:0000313" key="3">
    <source>
        <dbReference type="Proteomes" id="UP001500689"/>
    </source>
</evidence>